<dbReference type="InterPro" id="IPR041236">
    <property type="entry name" value="PriA_C"/>
</dbReference>
<dbReference type="GO" id="GO:0005524">
    <property type="term" value="F:ATP binding"/>
    <property type="evidence" value="ECO:0007669"/>
    <property type="project" value="UniProtKB-UniRule"/>
</dbReference>
<dbReference type="GO" id="GO:0006302">
    <property type="term" value="P:double-strand break repair"/>
    <property type="evidence" value="ECO:0007669"/>
    <property type="project" value="InterPro"/>
</dbReference>
<keyword evidence="15" id="KW-1185">Reference proteome</keyword>
<feature type="binding site" evidence="12">
    <location>
        <position position="555"/>
    </location>
    <ligand>
        <name>Zn(2+)</name>
        <dbReference type="ChEBI" id="CHEBI:29105"/>
        <label>1</label>
    </ligand>
</feature>
<dbReference type="InterPro" id="IPR001650">
    <property type="entry name" value="Helicase_C-like"/>
</dbReference>
<dbReference type="AlphaFoldDB" id="A0A1T0CBW1"/>
<keyword evidence="7 12" id="KW-0862">Zinc</keyword>
<protein>
    <recommendedName>
        <fullName evidence="12">Replication restart protein PriA</fullName>
    </recommendedName>
    <alternativeName>
        <fullName evidence="12">ATP-dependent DNA helicase PriA</fullName>
        <ecNumber evidence="12">5.6.2.4</ecNumber>
    </alternativeName>
    <alternativeName>
        <fullName evidence="12">DNA 3'-5' helicase PriA</fullName>
    </alternativeName>
</protein>
<dbReference type="SUPFAM" id="SSF52540">
    <property type="entry name" value="P-loop containing nucleoside triphosphate hydrolases"/>
    <property type="match status" value="1"/>
</dbReference>
<keyword evidence="4 12" id="KW-0547">Nucleotide-binding</keyword>
<dbReference type="EC" id="5.6.2.4" evidence="12"/>
<dbReference type="PANTHER" id="PTHR30580:SF0">
    <property type="entry name" value="PRIMOSOMAL PROTEIN N"/>
    <property type="match status" value="1"/>
</dbReference>
<evidence type="ECO:0000256" key="10">
    <source>
        <dbReference type="ARBA" id="ARBA00023235"/>
    </source>
</evidence>
<dbReference type="InterPro" id="IPR027417">
    <property type="entry name" value="P-loop_NTPase"/>
</dbReference>
<dbReference type="GO" id="GO:0006269">
    <property type="term" value="P:DNA replication, synthesis of primer"/>
    <property type="evidence" value="ECO:0007669"/>
    <property type="project" value="UniProtKB-KW"/>
</dbReference>
<name>A0A1T0CBW1_9GAMM</name>
<dbReference type="FunFam" id="3.40.50.300:FF:000489">
    <property type="entry name" value="Primosome assembly protein PriA"/>
    <property type="match status" value="1"/>
</dbReference>
<dbReference type="SMART" id="SM00487">
    <property type="entry name" value="DEXDc"/>
    <property type="match status" value="1"/>
</dbReference>
<dbReference type="SMART" id="SM00490">
    <property type="entry name" value="HELICc"/>
    <property type="match status" value="1"/>
</dbReference>
<keyword evidence="10 12" id="KW-0413">Isomerase</keyword>
<feature type="binding site" evidence="12">
    <location>
        <position position="507"/>
    </location>
    <ligand>
        <name>Zn(2+)</name>
        <dbReference type="ChEBI" id="CHEBI:29105"/>
        <label>1</label>
    </ligand>
</feature>
<reference evidence="14 15" key="1">
    <citation type="submission" date="2017-02" db="EMBL/GenBank/DDBJ databases">
        <title>Draft genome sequence of Moraxella lincolnii CCUG 9405T type strain.</title>
        <authorList>
            <person name="Salva-Serra F."/>
            <person name="Engstrom-Jakobsson H."/>
            <person name="Thorell K."/>
            <person name="Jaen-Luchoro D."/>
            <person name="Gonzales-Siles L."/>
            <person name="Karlsson R."/>
            <person name="Yazdan S."/>
            <person name="Boulund F."/>
            <person name="Johnning A."/>
            <person name="Engstrand L."/>
            <person name="Kristiansson E."/>
            <person name="Moore E."/>
        </authorList>
    </citation>
    <scope>NUCLEOTIDE SEQUENCE [LARGE SCALE GENOMIC DNA]</scope>
    <source>
        <strain evidence="14 15">CCUG 9405</strain>
    </source>
</reference>
<evidence type="ECO:0000313" key="15">
    <source>
        <dbReference type="Proteomes" id="UP000191094"/>
    </source>
</evidence>
<dbReference type="InterPro" id="IPR041222">
    <property type="entry name" value="PriA_3primeBD"/>
</dbReference>
<keyword evidence="1 12" id="KW-0639">Primosome</keyword>
<dbReference type="RefSeq" id="WP_078307992.1">
    <property type="nucleotide sequence ID" value="NZ_MUYT01000012.1"/>
</dbReference>
<keyword evidence="2 12" id="KW-0235">DNA replication</keyword>
<dbReference type="HAMAP" id="MF_00983">
    <property type="entry name" value="PriA"/>
    <property type="match status" value="1"/>
</dbReference>
<dbReference type="NCBIfam" id="TIGR00595">
    <property type="entry name" value="priA"/>
    <property type="match status" value="1"/>
</dbReference>
<dbReference type="GO" id="GO:0008270">
    <property type="term" value="F:zinc ion binding"/>
    <property type="evidence" value="ECO:0007669"/>
    <property type="project" value="UniProtKB-UniRule"/>
</dbReference>
<evidence type="ECO:0000313" key="14">
    <source>
        <dbReference type="EMBL" id="OOS19828.1"/>
    </source>
</evidence>
<dbReference type="NCBIfam" id="NF004067">
    <property type="entry name" value="PRK05580.1-4"/>
    <property type="match status" value="1"/>
</dbReference>
<evidence type="ECO:0000259" key="13">
    <source>
        <dbReference type="PROSITE" id="PS51192"/>
    </source>
</evidence>
<dbReference type="GO" id="GO:0043138">
    <property type="term" value="F:3'-5' DNA helicase activity"/>
    <property type="evidence" value="ECO:0007669"/>
    <property type="project" value="UniProtKB-EC"/>
</dbReference>
<dbReference type="OrthoDB" id="9759544at2"/>
<dbReference type="InterPro" id="IPR005259">
    <property type="entry name" value="PriA"/>
</dbReference>
<dbReference type="InterPro" id="IPR042115">
    <property type="entry name" value="PriA_3primeBD_sf"/>
</dbReference>
<dbReference type="InterPro" id="IPR011545">
    <property type="entry name" value="DEAD/DEAH_box_helicase_dom"/>
</dbReference>
<keyword evidence="3 12" id="KW-0479">Metal-binding</keyword>
<dbReference type="Pfam" id="PF00270">
    <property type="entry name" value="DEAD"/>
    <property type="match status" value="1"/>
</dbReference>
<evidence type="ECO:0000256" key="2">
    <source>
        <dbReference type="ARBA" id="ARBA00022705"/>
    </source>
</evidence>
<evidence type="ECO:0000256" key="6">
    <source>
        <dbReference type="ARBA" id="ARBA00022806"/>
    </source>
</evidence>
<comment type="similarity">
    <text evidence="12">Belongs to the helicase family. PriA subfamily.</text>
</comment>
<gene>
    <name evidence="12" type="primary">priA</name>
    <name evidence="14" type="ORF">B0682_07745</name>
</gene>
<comment type="caution">
    <text evidence="14">The sequence shown here is derived from an EMBL/GenBank/DDBJ whole genome shotgun (WGS) entry which is preliminary data.</text>
</comment>
<comment type="subunit">
    <text evidence="12">Component of the replication restart primosome.</text>
</comment>
<dbReference type="PROSITE" id="PS51192">
    <property type="entry name" value="HELICASE_ATP_BIND_1"/>
    <property type="match status" value="1"/>
</dbReference>
<dbReference type="EMBL" id="MUYT01000012">
    <property type="protein sequence ID" value="OOS19828.1"/>
    <property type="molecule type" value="Genomic_DNA"/>
</dbReference>
<dbReference type="Pfam" id="PF17764">
    <property type="entry name" value="PriA_3primeBD"/>
    <property type="match status" value="1"/>
</dbReference>
<dbReference type="Pfam" id="PF00271">
    <property type="entry name" value="Helicase_C"/>
    <property type="match status" value="1"/>
</dbReference>
<dbReference type="STRING" id="90241.B0682_07745"/>
<evidence type="ECO:0000256" key="9">
    <source>
        <dbReference type="ARBA" id="ARBA00023125"/>
    </source>
</evidence>
<comment type="function">
    <text evidence="12">Initiates the restart of stalled replication forks, which reloads the replicative helicase on sites other than the origin of replication. Recognizes and binds to abandoned replication forks and remodels them to uncover a helicase loading site. Promotes assembly of the primosome at these replication forks.</text>
</comment>
<dbReference type="GO" id="GO:0006310">
    <property type="term" value="P:DNA recombination"/>
    <property type="evidence" value="ECO:0007669"/>
    <property type="project" value="InterPro"/>
</dbReference>
<dbReference type="GO" id="GO:1990077">
    <property type="term" value="C:primosome complex"/>
    <property type="evidence" value="ECO:0007669"/>
    <property type="project" value="UniProtKB-UniRule"/>
</dbReference>
<dbReference type="Gene3D" id="3.40.50.300">
    <property type="entry name" value="P-loop containing nucleotide triphosphate hydrolases"/>
    <property type="match status" value="2"/>
</dbReference>
<dbReference type="CDD" id="cd18804">
    <property type="entry name" value="SF2_C_priA"/>
    <property type="match status" value="1"/>
</dbReference>
<dbReference type="CDD" id="cd17929">
    <property type="entry name" value="DEXHc_priA"/>
    <property type="match status" value="1"/>
</dbReference>
<comment type="cofactor">
    <cofactor evidence="12">
        <name>Zn(2+)</name>
        <dbReference type="ChEBI" id="CHEBI:29105"/>
    </cofactor>
    <text evidence="12">Binds 2 zinc ions per subunit.</text>
</comment>
<proteinExistence type="inferred from homology"/>
<evidence type="ECO:0000256" key="5">
    <source>
        <dbReference type="ARBA" id="ARBA00022801"/>
    </source>
</evidence>
<dbReference type="Gene3D" id="3.40.1440.60">
    <property type="entry name" value="PriA, 3(prime) DNA-binding domain"/>
    <property type="match status" value="1"/>
</dbReference>
<dbReference type="InterPro" id="IPR014001">
    <property type="entry name" value="Helicase_ATP-bd"/>
</dbReference>
<keyword evidence="5 12" id="KW-0378">Hydrolase</keyword>
<comment type="catalytic activity">
    <reaction evidence="11 12">
        <text>ATP + H2O = ADP + phosphate + H(+)</text>
        <dbReference type="Rhea" id="RHEA:13065"/>
        <dbReference type="ChEBI" id="CHEBI:15377"/>
        <dbReference type="ChEBI" id="CHEBI:15378"/>
        <dbReference type="ChEBI" id="CHEBI:30616"/>
        <dbReference type="ChEBI" id="CHEBI:43474"/>
        <dbReference type="ChEBI" id="CHEBI:456216"/>
        <dbReference type="EC" id="5.6.2.4"/>
    </reaction>
</comment>
<sequence>MSSQSISNTACGNLAQQSLIQVALPVPLYRCFDYLPVQSTPPSSPLPGIGSRVQVPFGKRTLIGVVVAHVSADDSDIATGKLKAIDAVLDTSPLLDVQMMNFAKWLAAYYHYPLGDVLAVMLPSFIRQGKPIQRLTRHWRLLPEVLMRIDNQGIQALDNVSGRAKKQLKLINWLALHQYHGTSEEVLMLEGFDRQTLKTLHKKALIEHFEEEKTAPKPVRLLKLPLPLNAEQQQAVNAVLSVYAETQPTDITSRYQGFLLNGVTGSGKTEVYLQVMQAVLEAGRQVLILVPEIGLTPQTQARFAGRFSARLCLLHSGLSDSQRMQGWLDCQNGQAQIIIGTRSTVLYPFANLGMIIVDEAHDSSYKQQDTLRYHACNVALYRGHQLGIPVILGSATPALEHLKLVDDGKLTELKLTKRAGQALPPMFELIDLRRGAKPDKKQAHTEYVKQPSLFNFAQTNDKAVFDKPTDDTGLSPITINHIAKTLDAGEQVLVFLNRRGYAPILLCDACGWQADCPRCDTHMTVHHHKLTQQKGQLKCHHCDWQSAMPSSCPSCGSRNLTALGMGTTRLSDNLHALFANPQTSKRTYPIIQIDRDTTRRKGSWERLYQKINGGEPAILVGTQMLAKGHHFANVTMVVMPDADRGFLSADFRSPEQTAQLIIQVAGRAGRGNKSGRVLIQTRQPDNPLLLKLMRNGYSAFARMLLTERQQLGLPPYSHAALIRCEGKSLASVQNVLQQAKCLLPANNLAILGPFPAPMAKKNNRHHAQLLLLSQQRQTLHQLLLTWWLPVKDLSDAKYMRLTLDIDPISW</sequence>
<dbReference type="FunFam" id="3.40.1440.60:FF:000001">
    <property type="entry name" value="Primosomal protein N"/>
    <property type="match status" value="1"/>
</dbReference>
<feature type="binding site" evidence="12">
    <location>
        <position position="552"/>
    </location>
    <ligand>
        <name>Zn(2+)</name>
        <dbReference type="ChEBI" id="CHEBI:29105"/>
        <label>1</label>
    </ligand>
</feature>
<dbReference type="GO" id="GO:0006270">
    <property type="term" value="P:DNA replication initiation"/>
    <property type="evidence" value="ECO:0007669"/>
    <property type="project" value="TreeGrafter"/>
</dbReference>
<dbReference type="GO" id="GO:0016887">
    <property type="term" value="F:ATP hydrolysis activity"/>
    <property type="evidence" value="ECO:0007669"/>
    <property type="project" value="RHEA"/>
</dbReference>
<feature type="binding site" evidence="12">
    <location>
        <position position="539"/>
    </location>
    <ligand>
        <name>Zn(2+)</name>
        <dbReference type="ChEBI" id="CHEBI:29105"/>
        <label>2</label>
    </ligand>
</feature>
<evidence type="ECO:0000256" key="7">
    <source>
        <dbReference type="ARBA" id="ARBA00022833"/>
    </source>
</evidence>
<comment type="catalytic activity">
    <reaction evidence="12">
        <text>Couples ATP hydrolysis with the unwinding of duplex DNA by translocating in the 3'-5' direction.</text>
        <dbReference type="EC" id="5.6.2.4"/>
    </reaction>
</comment>
<evidence type="ECO:0000256" key="8">
    <source>
        <dbReference type="ARBA" id="ARBA00022840"/>
    </source>
</evidence>
<evidence type="ECO:0000256" key="12">
    <source>
        <dbReference type="HAMAP-Rule" id="MF_00983"/>
    </source>
</evidence>
<feature type="domain" description="Helicase ATP-binding" evidence="13">
    <location>
        <begin position="249"/>
        <end position="415"/>
    </location>
</feature>
<evidence type="ECO:0000256" key="11">
    <source>
        <dbReference type="ARBA" id="ARBA00048988"/>
    </source>
</evidence>
<dbReference type="GO" id="GO:0003677">
    <property type="term" value="F:DNA binding"/>
    <property type="evidence" value="ECO:0007669"/>
    <property type="project" value="UniProtKB-UniRule"/>
</dbReference>
<keyword evidence="9 12" id="KW-0238">DNA-binding</keyword>
<organism evidence="14 15">
    <name type="scientific">Lwoffella lincolnii</name>
    <dbReference type="NCBI Taxonomy" id="90241"/>
    <lineage>
        <taxon>Bacteria</taxon>
        <taxon>Pseudomonadati</taxon>
        <taxon>Pseudomonadota</taxon>
        <taxon>Gammaproteobacteria</taxon>
        <taxon>Moraxellales</taxon>
        <taxon>Moraxellaceae</taxon>
        <taxon>Lwoffella</taxon>
    </lineage>
</organism>
<dbReference type="PANTHER" id="PTHR30580">
    <property type="entry name" value="PRIMOSOMAL PROTEIN N"/>
    <property type="match status" value="1"/>
</dbReference>
<keyword evidence="6 12" id="KW-0347">Helicase</keyword>
<feature type="binding site" evidence="12">
    <location>
        <position position="516"/>
    </location>
    <ligand>
        <name>Zn(2+)</name>
        <dbReference type="ChEBI" id="CHEBI:29105"/>
        <label>2</label>
    </ligand>
</feature>
<dbReference type="Proteomes" id="UP000191094">
    <property type="component" value="Unassembled WGS sequence"/>
</dbReference>
<evidence type="ECO:0000256" key="4">
    <source>
        <dbReference type="ARBA" id="ARBA00022741"/>
    </source>
</evidence>
<feature type="binding site" evidence="12">
    <location>
        <position position="542"/>
    </location>
    <ligand>
        <name>Zn(2+)</name>
        <dbReference type="ChEBI" id="CHEBI:29105"/>
        <label>2</label>
    </ligand>
</feature>
<accession>A0A1T0CBW1</accession>
<dbReference type="Pfam" id="PF18074">
    <property type="entry name" value="PriA_C"/>
    <property type="match status" value="1"/>
</dbReference>
<evidence type="ECO:0000256" key="1">
    <source>
        <dbReference type="ARBA" id="ARBA00022515"/>
    </source>
</evidence>
<evidence type="ECO:0000256" key="3">
    <source>
        <dbReference type="ARBA" id="ARBA00022723"/>
    </source>
</evidence>
<feature type="binding site" evidence="12">
    <location>
        <position position="519"/>
    </location>
    <ligand>
        <name>Zn(2+)</name>
        <dbReference type="ChEBI" id="CHEBI:29105"/>
        <label>2</label>
    </ligand>
</feature>
<keyword evidence="8 12" id="KW-0067">ATP-binding</keyword>
<feature type="binding site" evidence="12">
    <location>
        <position position="510"/>
    </location>
    <ligand>
        <name>Zn(2+)</name>
        <dbReference type="ChEBI" id="CHEBI:29105"/>
        <label>1</label>
    </ligand>
</feature>